<dbReference type="OrthoDB" id="2143260at2"/>
<evidence type="ECO:0000313" key="6">
    <source>
        <dbReference type="Proteomes" id="UP000031488"/>
    </source>
</evidence>
<protein>
    <submittedName>
        <fullName evidence="5">CsbD family protein</fullName>
    </submittedName>
    <submittedName>
        <fullName evidence="4">General stress protein CsbD</fullName>
    </submittedName>
</protein>
<dbReference type="EMBL" id="CP014869">
    <property type="protein sequence ID" value="AMT93452.1"/>
    <property type="molecule type" value="Genomic_DNA"/>
</dbReference>
<proteinExistence type="inferred from homology"/>
<feature type="region of interest" description="Disordered" evidence="2">
    <location>
        <begin position="1"/>
        <end position="32"/>
    </location>
</feature>
<accession>A0A142NLJ1</accession>
<evidence type="ECO:0000313" key="7">
    <source>
        <dbReference type="Proteomes" id="UP000075950"/>
    </source>
</evidence>
<keyword evidence="6" id="KW-1185">Reference proteome</keyword>
<reference evidence="7" key="2">
    <citation type="submission" date="2016-03" db="EMBL/GenBank/DDBJ databases">
        <authorList>
            <person name="Ploux O."/>
        </authorList>
    </citation>
    <scope>NUCLEOTIDE SEQUENCE [LARGE SCALE GENOMIC DNA]</scope>
    <source>
        <strain evidence="7">BS258</strain>
    </source>
</reference>
<sequence>MGVDDKFENKAEDLGGRAKETIGDVTGDDQLKAEGATDQLKAKAKDVGESVKDLGSSVKDKFSK</sequence>
<evidence type="ECO:0000259" key="3">
    <source>
        <dbReference type="Pfam" id="PF05532"/>
    </source>
</evidence>
<reference evidence="4" key="3">
    <citation type="submission" date="2016-03" db="EMBL/GenBank/DDBJ databases">
        <authorList>
            <person name="Zhu Y."/>
            <person name="Sun C."/>
        </authorList>
    </citation>
    <scope>NUCLEOTIDE SEQUENCE</scope>
    <source>
        <strain evidence="4">BS258</strain>
    </source>
</reference>
<dbReference type="Proteomes" id="UP000031488">
    <property type="component" value="Unassembled WGS sequence"/>
</dbReference>
<dbReference type="RefSeq" id="WP_039207141.1">
    <property type="nucleotide sequence ID" value="NZ_CP014869.1"/>
</dbReference>
<reference evidence="5 6" key="1">
    <citation type="submission" date="2014-11" db="EMBL/GenBank/DDBJ databases">
        <title>Draft Genome Sequence of Brevibacterium linens AE038-8.</title>
        <authorList>
            <person name="Maizel D."/>
            <person name="Utturkar S.M."/>
            <person name="Brown S.D."/>
            <person name="Ferrero M."/>
            <person name="Rosen B.P."/>
        </authorList>
    </citation>
    <scope>NUCLEOTIDE SEQUENCE [LARGE SCALE GENOMIC DNA]</scope>
    <source>
        <strain evidence="5 6">AE038-8</strain>
    </source>
</reference>
<dbReference type="Proteomes" id="UP000075950">
    <property type="component" value="Chromosome"/>
</dbReference>
<evidence type="ECO:0000256" key="1">
    <source>
        <dbReference type="ARBA" id="ARBA00009129"/>
    </source>
</evidence>
<dbReference type="InterPro" id="IPR008462">
    <property type="entry name" value="CsbD"/>
</dbReference>
<dbReference type="PATRIC" id="fig|1703.6.peg.579"/>
<dbReference type="InterPro" id="IPR036629">
    <property type="entry name" value="YjbJ_sf"/>
</dbReference>
<gene>
    <name evidence="4" type="ORF">A2T55_06365</name>
    <name evidence="5" type="ORF">AE0388_0696</name>
</gene>
<organism evidence="5 6">
    <name type="scientific">Brevibacterium linens</name>
    <dbReference type="NCBI Taxonomy" id="1703"/>
    <lineage>
        <taxon>Bacteria</taxon>
        <taxon>Bacillati</taxon>
        <taxon>Actinomycetota</taxon>
        <taxon>Actinomycetes</taxon>
        <taxon>Micrococcales</taxon>
        <taxon>Brevibacteriaceae</taxon>
        <taxon>Brevibacterium</taxon>
    </lineage>
</organism>
<evidence type="ECO:0000313" key="4">
    <source>
        <dbReference type="EMBL" id="AMT93452.1"/>
    </source>
</evidence>
<feature type="compositionally biased region" description="Basic and acidic residues" evidence="2">
    <location>
        <begin position="1"/>
        <end position="22"/>
    </location>
</feature>
<accession>A0A0B9A4I2</accession>
<dbReference type="SUPFAM" id="SSF69047">
    <property type="entry name" value="Hypothetical protein YjbJ"/>
    <property type="match status" value="1"/>
</dbReference>
<evidence type="ECO:0000256" key="2">
    <source>
        <dbReference type="SAM" id="MobiDB-lite"/>
    </source>
</evidence>
<feature type="domain" description="CsbD-like" evidence="3">
    <location>
        <begin position="5"/>
        <end position="53"/>
    </location>
</feature>
<dbReference type="Gene3D" id="1.10.1470.10">
    <property type="entry name" value="YjbJ"/>
    <property type="match status" value="1"/>
</dbReference>
<dbReference type="EMBL" id="JTJZ01000014">
    <property type="protein sequence ID" value="KHS53621.1"/>
    <property type="molecule type" value="Genomic_DNA"/>
</dbReference>
<name>A0A0B9A4I2_BRELN</name>
<evidence type="ECO:0000313" key="5">
    <source>
        <dbReference type="EMBL" id="KHS53621.1"/>
    </source>
</evidence>
<dbReference type="KEGG" id="bly:A2T55_06365"/>
<dbReference type="Pfam" id="PF05532">
    <property type="entry name" value="CsbD"/>
    <property type="match status" value="1"/>
</dbReference>
<dbReference type="AlphaFoldDB" id="A0A0B9A4I2"/>
<comment type="similarity">
    <text evidence="1">Belongs to the UPF0337 (CsbD) family.</text>
</comment>